<reference evidence="3" key="1">
    <citation type="journal article" date="2019" name="Int. J. Syst. Evol. Microbiol.">
        <title>The Global Catalogue of Microorganisms (GCM) 10K type strain sequencing project: providing services to taxonomists for standard genome sequencing and annotation.</title>
        <authorList>
            <consortium name="The Broad Institute Genomics Platform"/>
            <consortium name="The Broad Institute Genome Sequencing Center for Infectious Disease"/>
            <person name="Wu L."/>
            <person name="Ma J."/>
        </authorList>
    </citation>
    <scope>NUCLEOTIDE SEQUENCE [LARGE SCALE GENOMIC DNA]</scope>
    <source>
        <strain evidence="3">JCM 9687</strain>
    </source>
</reference>
<feature type="domain" description="DUF397" evidence="1">
    <location>
        <begin position="6"/>
        <end position="57"/>
    </location>
</feature>
<organism evidence="2 3">
    <name type="scientific">Saccharopolyspora gregorii</name>
    <dbReference type="NCBI Taxonomy" id="33914"/>
    <lineage>
        <taxon>Bacteria</taxon>
        <taxon>Bacillati</taxon>
        <taxon>Actinomycetota</taxon>
        <taxon>Actinomycetes</taxon>
        <taxon>Pseudonocardiales</taxon>
        <taxon>Pseudonocardiaceae</taxon>
        <taxon>Saccharopolyspora</taxon>
    </lineage>
</organism>
<dbReference type="Proteomes" id="UP001500483">
    <property type="component" value="Unassembled WGS sequence"/>
</dbReference>
<accession>A0ABP6RMU8</accession>
<evidence type="ECO:0000259" key="1">
    <source>
        <dbReference type="Pfam" id="PF04149"/>
    </source>
</evidence>
<sequence length="63" mass="7051">MEYLTGWRTSTRSTHQGQCVEVGFGAARIGVRDTKDRPGGYFVVDPARWADFLGGLKRGTFDR</sequence>
<evidence type="ECO:0000313" key="2">
    <source>
        <dbReference type="EMBL" id="GAA3354895.1"/>
    </source>
</evidence>
<proteinExistence type="predicted"/>
<evidence type="ECO:0000313" key="3">
    <source>
        <dbReference type="Proteomes" id="UP001500483"/>
    </source>
</evidence>
<name>A0ABP6RMU8_9PSEU</name>
<dbReference type="Pfam" id="PF04149">
    <property type="entry name" value="DUF397"/>
    <property type="match status" value="1"/>
</dbReference>
<dbReference type="InterPro" id="IPR007278">
    <property type="entry name" value="DUF397"/>
</dbReference>
<gene>
    <name evidence="2" type="ORF">GCM10020366_12810</name>
</gene>
<keyword evidence="3" id="KW-1185">Reference proteome</keyword>
<dbReference type="EMBL" id="BAAAYK010000038">
    <property type="protein sequence ID" value="GAA3354895.1"/>
    <property type="molecule type" value="Genomic_DNA"/>
</dbReference>
<comment type="caution">
    <text evidence="2">The sequence shown here is derived from an EMBL/GenBank/DDBJ whole genome shotgun (WGS) entry which is preliminary data.</text>
</comment>
<dbReference type="RefSeq" id="WP_258342636.1">
    <property type="nucleotide sequence ID" value="NZ_BAAAYK010000038.1"/>
</dbReference>
<protein>
    <recommendedName>
        <fullName evidence="1">DUF397 domain-containing protein</fullName>
    </recommendedName>
</protein>